<comment type="caution">
    <text evidence="7">The sequence shown here is derived from an EMBL/GenBank/DDBJ whole genome shotgun (WGS) entry which is preliminary data.</text>
</comment>
<dbReference type="RefSeq" id="WP_194213458.1">
    <property type="nucleotide sequence ID" value="NZ_CP061205.1"/>
</dbReference>
<dbReference type="InterPro" id="IPR036388">
    <property type="entry name" value="WH-like_DNA-bd_sf"/>
</dbReference>
<evidence type="ECO:0000256" key="4">
    <source>
        <dbReference type="ARBA" id="ARBA00023163"/>
    </source>
</evidence>
<proteinExistence type="inferred from homology"/>
<dbReference type="Proteomes" id="UP001595444">
    <property type="component" value="Unassembled WGS sequence"/>
</dbReference>
<organism evidence="7 8">
    <name type="scientific">Kordiimonas pumila</name>
    <dbReference type="NCBI Taxonomy" id="2161677"/>
    <lineage>
        <taxon>Bacteria</taxon>
        <taxon>Pseudomonadati</taxon>
        <taxon>Pseudomonadota</taxon>
        <taxon>Alphaproteobacteria</taxon>
        <taxon>Kordiimonadales</taxon>
        <taxon>Kordiimonadaceae</taxon>
        <taxon>Kordiimonas</taxon>
    </lineage>
</organism>
<protein>
    <submittedName>
        <fullName evidence="7">RNA polymerase sigma factor</fullName>
    </submittedName>
</protein>
<dbReference type="Pfam" id="PF04542">
    <property type="entry name" value="Sigma70_r2"/>
    <property type="match status" value="1"/>
</dbReference>
<dbReference type="Pfam" id="PF08281">
    <property type="entry name" value="Sigma70_r4_2"/>
    <property type="match status" value="1"/>
</dbReference>
<dbReference type="Gene3D" id="1.10.1740.10">
    <property type="match status" value="1"/>
</dbReference>
<evidence type="ECO:0000313" key="8">
    <source>
        <dbReference type="Proteomes" id="UP001595444"/>
    </source>
</evidence>
<dbReference type="InterPro" id="IPR014284">
    <property type="entry name" value="RNA_pol_sigma-70_dom"/>
</dbReference>
<evidence type="ECO:0000256" key="1">
    <source>
        <dbReference type="ARBA" id="ARBA00010641"/>
    </source>
</evidence>
<evidence type="ECO:0000259" key="5">
    <source>
        <dbReference type="Pfam" id="PF04542"/>
    </source>
</evidence>
<dbReference type="NCBIfam" id="TIGR02937">
    <property type="entry name" value="sigma70-ECF"/>
    <property type="match status" value="1"/>
</dbReference>
<accession>A0ABV7D6W2</accession>
<keyword evidence="8" id="KW-1185">Reference proteome</keyword>
<dbReference type="InterPro" id="IPR007627">
    <property type="entry name" value="RNA_pol_sigma70_r2"/>
</dbReference>
<evidence type="ECO:0000259" key="6">
    <source>
        <dbReference type="Pfam" id="PF08281"/>
    </source>
</evidence>
<dbReference type="InterPro" id="IPR039425">
    <property type="entry name" value="RNA_pol_sigma-70-like"/>
</dbReference>
<evidence type="ECO:0000256" key="2">
    <source>
        <dbReference type="ARBA" id="ARBA00023015"/>
    </source>
</evidence>
<dbReference type="InterPro" id="IPR013324">
    <property type="entry name" value="RNA_pol_sigma_r3/r4-like"/>
</dbReference>
<keyword evidence="3" id="KW-0731">Sigma factor</keyword>
<keyword evidence="4" id="KW-0804">Transcription</keyword>
<dbReference type="InterPro" id="IPR013249">
    <property type="entry name" value="RNA_pol_sigma70_r4_t2"/>
</dbReference>
<dbReference type="SUPFAM" id="SSF88946">
    <property type="entry name" value="Sigma2 domain of RNA polymerase sigma factors"/>
    <property type="match status" value="1"/>
</dbReference>
<dbReference type="PANTHER" id="PTHR43133">
    <property type="entry name" value="RNA POLYMERASE ECF-TYPE SIGMA FACTO"/>
    <property type="match status" value="1"/>
</dbReference>
<keyword evidence="2" id="KW-0805">Transcription regulation</keyword>
<gene>
    <name evidence="7" type="ORF">ACFOKA_13410</name>
</gene>
<evidence type="ECO:0000256" key="3">
    <source>
        <dbReference type="ARBA" id="ARBA00023082"/>
    </source>
</evidence>
<comment type="similarity">
    <text evidence="1">Belongs to the sigma-70 factor family. ECF subfamily.</text>
</comment>
<sequence length="172" mass="19612">MQPYNDRLEAAYAEYGPRVLRFILSKVRCYEMAQDLTQDTFIRFYQADQKGLVQEVGAYLFRIARNIVIDHIRSVRAKFAPKEVIELTEMAEVLSSGSDMEEDLATKNRLQETCDAVAVLPEPCQRIFWLSRLHGYKNSEIAESEGVCLSTVEKNISKAMKHCRDSVALEAA</sequence>
<dbReference type="InterPro" id="IPR013325">
    <property type="entry name" value="RNA_pol_sigma_r2"/>
</dbReference>
<dbReference type="PANTHER" id="PTHR43133:SF63">
    <property type="entry name" value="RNA POLYMERASE SIGMA FACTOR FECI-RELATED"/>
    <property type="match status" value="1"/>
</dbReference>
<evidence type="ECO:0000313" key="7">
    <source>
        <dbReference type="EMBL" id="MFC3052907.1"/>
    </source>
</evidence>
<name>A0ABV7D6W2_9PROT</name>
<dbReference type="Gene3D" id="1.10.10.10">
    <property type="entry name" value="Winged helix-like DNA-binding domain superfamily/Winged helix DNA-binding domain"/>
    <property type="match status" value="1"/>
</dbReference>
<feature type="domain" description="RNA polymerase sigma factor 70 region 4 type 2" evidence="6">
    <location>
        <begin position="116"/>
        <end position="163"/>
    </location>
</feature>
<dbReference type="SUPFAM" id="SSF88659">
    <property type="entry name" value="Sigma3 and sigma4 domains of RNA polymerase sigma factors"/>
    <property type="match status" value="1"/>
</dbReference>
<feature type="domain" description="RNA polymerase sigma-70 region 2" evidence="5">
    <location>
        <begin position="12"/>
        <end position="75"/>
    </location>
</feature>
<reference evidence="8" key="1">
    <citation type="journal article" date="2019" name="Int. J. Syst. Evol. Microbiol.">
        <title>The Global Catalogue of Microorganisms (GCM) 10K type strain sequencing project: providing services to taxonomists for standard genome sequencing and annotation.</title>
        <authorList>
            <consortium name="The Broad Institute Genomics Platform"/>
            <consortium name="The Broad Institute Genome Sequencing Center for Infectious Disease"/>
            <person name="Wu L."/>
            <person name="Ma J."/>
        </authorList>
    </citation>
    <scope>NUCLEOTIDE SEQUENCE [LARGE SCALE GENOMIC DNA]</scope>
    <source>
        <strain evidence="8">KCTC 62164</strain>
    </source>
</reference>
<dbReference type="EMBL" id="JBHRSL010000010">
    <property type="protein sequence ID" value="MFC3052907.1"/>
    <property type="molecule type" value="Genomic_DNA"/>
</dbReference>